<dbReference type="RefSeq" id="XP_055901765.1">
    <property type="nucleotide sequence ID" value="XM_056045790.1"/>
</dbReference>
<sequence length="533" mass="59546">MNLDVRISFPDQSVPLDHTTLSSTLTAAAVASGGNVSHYPSHVGISSGNCGSNGTDEYEEFYKTAQYVTGLIIYPILCITGVLGNSLSLIVLSHKDMATSTNIYLLALGISDSLKLLNDFLYCIMLIISMSNQGAAESMMANVYPYAHYVFQVAVSVTAWLTVAVAVDRYISVCYPSRSKTLCTIPKARTVVTSIFVIISLLSIPSVFRYRLETIVDVHNNITCQDVMVTELGRNKQFMIPYTWVQNLLRGIVPVFILVFINAKIINVLRRERVKGKKLSSRNRITLMLIAMVLIFILCLTPDAIMSTFFGKGYVEEDYMTKGIREITDCLVLLNSAVNFILYCSLSAIFRNTFMRVFFGRRYVKMRGGSCRQISRDGTSIIKPKNNASFRQNNKGGGERRKSSIRELDLEAGEISDEEYSPKTLSTANGCKQTKLNFWNKDKPQRDNSYEMSDKSADVRMLSGVYMGPMEPDPRFMPSFLKPKETNKMIGSAVVENEIGNHKTFNHSKDMEDASDTKVLFLCQENSSDGVPL</sequence>
<organism evidence="8 9">
    <name type="scientific">Biomphalaria glabrata</name>
    <name type="common">Bloodfluke planorb</name>
    <name type="synonym">Freshwater snail</name>
    <dbReference type="NCBI Taxonomy" id="6526"/>
    <lineage>
        <taxon>Eukaryota</taxon>
        <taxon>Metazoa</taxon>
        <taxon>Spiralia</taxon>
        <taxon>Lophotrochozoa</taxon>
        <taxon>Mollusca</taxon>
        <taxon>Gastropoda</taxon>
        <taxon>Heterobranchia</taxon>
        <taxon>Euthyneura</taxon>
        <taxon>Panpulmonata</taxon>
        <taxon>Hygrophila</taxon>
        <taxon>Lymnaeoidea</taxon>
        <taxon>Planorbidae</taxon>
        <taxon>Biomphalaria</taxon>
    </lineage>
</organism>
<feature type="transmembrane region" description="Helical" evidence="6">
    <location>
        <begin position="340"/>
        <end position="359"/>
    </location>
</feature>
<evidence type="ECO:0000313" key="13">
    <source>
        <dbReference type="RefSeq" id="XP_055901764.1"/>
    </source>
</evidence>
<feature type="transmembrane region" description="Helical" evidence="6">
    <location>
        <begin position="248"/>
        <end position="266"/>
    </location>
</feature>
<dbReference type="RefSeq" id="XP_055901764.1">
    <property type="nucleotide sequence ID" value="XM_056045789.1"/>
</dbReference>
<keyword evidence="10" id="KW-1185">Reference proteome</keyword>
<dbReference type="GO" id="GO:0004930">
    <property type="term" value="F:G protein-coupled receptor activity"/>
    <property type="evidence" value="ECO:0007669"/>
    <property type="project" value="InterPro"/>
</dbReference>
<evidence type="ECO:0000313" key="12">
    <source>
        <dbReference type="RefSeq" id="XP_055901763.1"/>
    </source>
</evidence>
<feature type="transmembrane region" description="Helical" evidence="6">
    <location>
        <begin position="149"/>
        <end position="167"/>
    </location>
</feature>
<feature type="transmembrane region" description="Helical" evidence="6">
    <location>
        <begin position="287"/>
        <end position="310"/>
    </location>
</feature>
<dbReference type="AlphaFoldDB" id="A0A2C9KBT7"/>
<dbReference type="InterPro" id="IPR052954">
    <property type="entry name" value="GPCR-Ligand_Int"/>
</dbReference>
<evidence type="ECO:0000256" key="3">
    <source>
        <dbReference type="ARBA" id="ARBA00022989"/>
    </source>
</evidence>
<reference evidence="11 12" key="2">
    <citation type="submission" date="2025-04" db="UniProtKB">
        <authorList>
            <consortium name="RefSeq"/>
        </authorList>
    </citation>
    <scope>IDENTIFICATION</scope>
</reference>
<dbReference type="InterPro" id="IPR000276">
    <property type="entry name" value="GPCR_Rhodpsn"/>
</dbReference>
<keyword evidence="11 12" id="KW-0675">Receptor</keyword>
<evidence type="ECO:0000256" key="1">
    <source>
        <dbReference type="ARBA" id="ARBA00004370"/>
    </source>
</evidence>
<comment type="subcellular location">
    <subcellularLocation>
        <location evidence="1">Membrane</location>
    </subcellularLocation>
</comment>
<dbReference type="STRING" id="6526.A0A2C9KBT7"/>
<dbReference type="InterPro" id="IPR017452">
    <property type="entry name" value="GPCR_Rhodpsn_7TM"/>
</dbReference>
<dbReference type="GO" id="GO:0016020">
    <property type="term" value="C:membrane"/>
    <property type="evidence" value="ECO:0007669"/>
    <property type="project" value="UniProtKB-SubCell"/>
</dbReference>
<evidence type="ECO:0000256" key="5">
    <source>
        <dbReference type="SAM" id="MobiDB-lite"/>
    </source>
</evidence>
<keyword evidence="3 6" id="KW-1133">Transmembrane helix</keyword>
<dbReference type="CDD" id="cd14978">
    <property type="entry name" value="7tmA_FMRFamide_R-like"/>
    <property type="match status" value="1"/>
</dbReference>
<reference evidence="8" key="1">
    <citation type="submission" date="2020-05" db="UniProtKB">
        <authorList>
            <consortium name="EnsemblMetazoa"/>
        </authorList>
    </citation>
    <scope>IDENTIFICATION</scope>
    <source>
        <strain evidence="8">BB02</strain>
    </source>
</reference>
<dbReference type="PRINTS" id="PR00237">
    <property type="entry name" value="GPCRRHODOPSN"/>
</dbReference>
<dbReference type="Proteomes" id="UP000076420">
    <property type="component" value="Unassembled WGS sequence"/>
</dbReference>
<evidence type="ECO:0000256" key="4">
    <source>
        <dbReference type="ARBA" id="ARBA00023136"/>
    </source>
</evidence>
<dbReference type="RefSeq" id="XP_055901763.1">
    <property type="nucleotide sequence ID" value="XM_056045788.1"/>
</dbReference>
<gene>
    <name evidence="8" type="primary">106052007</name>
    <name evidence="11 12 13 14" type="synonym">LOC106052007</name>
</gene>
<protein>
    <submittedName>
        <fullName evidence="11 12">Probable G-protein coupled receptor 139</fullName>
    </submittedName>
</protein>
<feature type="transmembrane region" description="Helical" evidence="6">
    <location>
        <begin position="71"/>
        <end position="92"/>
    </location>
</feature>
<dbReference type="PANTHER" id="PTHR46641">
    <property type="entry name" value="FMRFAMIDE RECEPTOR-RELATED"/>
    <property type="match status" value="1"/>
</dbReference>
<evidence type="ECO:0000313" key="9">
    <source>
        <dbReference type="Proteomes" id="UP000076420"/>
    </source>
</evidence>
<accession>A0A2C9KBT7</accession>
<feature type="region of interest" description="Disordered" evidence="5">
    <location>
        <begin position="384"/>
        <end position="403"/>
    </location>
</feature>
<keyword evidence="2 6" id="KW-0812">Transmembrane</keyword>
<evidence type="ECO:0000313" key="11">
    <source>
        <dbReference type="RefSeq" id="XP_055901762.1"/>
    </source>
</evidence>
<name>A0A2C9KBT7_BIOGL</name>
<evidence type="ECO:0000256" key="6">
    <source>
        <dbReference type="SAM" id="Phobius"/>
    </source>
</evidence>
<dbReference type="PROSITE" id="PS50262">
    <property type="entry name" value="G_PROTEIN_RECEP_F1_2"/>
    <property type="match status" value="1"/>
</dbReference>
<evidence type="ECO:0000313" key="10">
    <source>
        <dbReference type="Proteomes" id="UP001165740"/>
    </source>
</evidence>
<dbReference type="RefSeq" id="XP_055901762.1">
    <property type="nucleotide sequence ID" value="XM_056045787.1"/>
</dbReference>
<dbReference type="Proteomes" id="UP001165740">
    <property type="component" value="Chromosome 11"/>
</dbReference>
<dbReference type="OrthoDB" id="10011262at2759"/>
<evidence type="ECO:0000313" key="8">
    <source>
        <dbReference type="EnsemblMetazoa" id="BGLB017337-PA"/>
    </source>
</evidence>
<dbReference type="OMA" id="HYYDSAY"/>
<dbReference type="Pfam" id="PF00001">
    <property type="entry name" value="7tm_1"/>
    <property type="match status" value="1"/>
</dbReference>
<evidence type="ECO:0000259" key="7">
    <source>
        <dbReference type="PROSITE" id="PS50262"/>
    </source>
</evidence>
<feature type="domain" description="G-protein coupled receptors family 1 profile" evidence="7">
    <location>
        <begin position="84"/>
        <end position="343"/>
    </location>
</feature>
<feature type="transmembrane region" description="Helical" evidence="6">
    <location>
        <begin position="188"/>
        <end position="208"/>
    </location>
</feature>
<evidence type="ECO:0000256" key="2">
    <source>
        <dbReference type="ARBA" id="ARBA00022692"/>
    </source>
</evidence>
<dbReference type="EnsemblMetazoa" id="BGLB017337-RA">
    <property type="protein sequence ID" value="BGLB017337-PA"/>
    <property type="gene ID" value="BGLB017337"/>
</dbReference>
<dbReference type="SUPFAM" id="SSF81321">
    <property type="entry name" value="Family A G protein-coupled receptor-like"/>
    <property type="match status" value="1"/>
</dbReference>
<proteinExistence type="predicted"/>
<dbReference type="PANTHER" id="PTHR46641:SF2">
    <property type="entry name" value="FMRFAMIDE RECEPTOR"/>
    <property type="match status" value="1"/>
</dbReference>
<dbReference type="VEuPathDB" id="VectorBase:BGLAX_032019"/>
<dbReference type="KEGG" id="bgt:106052007"/>
<evidence type="ECO:0000313" key="14">
    <source>
        <dbReference type="RefSeq" id="XP_055901765.1"/>
    </source>
</evidence>
<dbReference type="Gene3D" id="1.20.1070.10">
    <property type="entry name" value="Rhodopsin 7-helix transmembrane proteins"/>
    <property type="match status" value="1"/>
</dbReference>
<dbReference type="VEuPathDB" id="VectorBase:BGLB017337"/>
<keyword evidence="4 6" id="KW-0472">Membrane</keyword>
<feature type="transmembrane region" description="Helical" evidence="6">
    <location>
        <begin position="104"/>
        <end position="129"/>
    </location>
</feature>